<evidence type="ECO:0000256" key="1">
    <source>
        <dbReference type="SAM" id="MobiDB-lite"/>
    </source>
</evidence>
<dbReference type="AlphaFoldDB" id="A0A0G4IFU2"/>
<accession>A0A0G4IFU2</accession>
<proteinExistence type="predicted"/>
<protein>
    <submittedName>
        <fullName evidence="2">Uncharacterized protein</fullName>
    </submittedName>
</protein>
<sequence length="81" mass="8617">MATVGGAFFDSPAVAASFEESGVGLQEFQRGVRLFLHLHPSQILQLYQCFLASTYNMVSSSASPSGATDEGIERGGESKED</sequence>
<reference evidence="2" key="1">
    <citation type="submission" date="2014-11" db="EMBL/GenBank/DDBJ databases">
        <authorList>
            <person name="Otto D Thomas"/>
            <person name="Naeem Raeece"/>
        </authorList>
    </citation>
    <scope>NUCLEOTIDE SEQUENCE</scope>
</reference>
<dbReference type="EMBL" id="CDMZ01005931">
    <property type="protein sequence ID" value="CEM55995.1"/>
    <property type="molecule type" value="Genomic_DNA"/>
</dbReference>
<feature type="compositionally biased region" description="Basic and acidic residues" evidence="1">
    <location>
        <begin position="71"/>
        <end position="81"/>
    </location>
</feature>
<feature type="region of interest" description="Disordered" evidence="1">
    <location>
        <begin position="59"/>
        <end position="81"/>
    </location>
</feature>
<evidence type="ECO:0000313" key="2">
    <source>
        <dbReference type="EMBL" id="CEM55995.1"/>
    </source>
</evidence>
<dbReference type="VEuPathDB" id="CryptoDB:Cvel_2474"/>
<organism evidence="2">
    <name type="scientific">Chromera velia CCMP2878</name>
    <dbReference type="NCBI Taxonomy" id="1169474"/>
    <lineage>
        <taxon>Eukaryota</taxon>
        <taxon>Sar</taxon>
        <taxon>Alveolata</taxon>
        <taxon>Colpodellida</taxon>
        <taxon>Chromeraceae</taxon>
        <taxon>Chromera</taxon>
    </lineage>
</organism>
<gene>
    <name evidence="2" type="ORF">Cvel_2474</name>
</gene>
<name>A0A0G4IFU2_9ALVE</name>